<comment type="caution">
    <text evidence="2">The sequence shown here is derived from an EMBL/GenBank/DDBJ whole genome shotgun (WGS) entry which is preliminary data.</text>
</comment>
<gene>
    <name evidence="2" type="ORF">TNCT_668441</name>
</gene>
<evidence type="ECO:0000256" key="1">
    <source>
        <dbReference type="SAM" id="MobiDB-lite"/>
    </source>
</evidence>
<dbReference type="Proteomes" id="UP000887116">
    <property type="component" value="Unassembled WGS sequence"/>
</dbReference>
<feature type="compositionally biased region" description="Basic and acidic residues" evidence="1">
    <location>
        <begin position="92"/>
        <end position="101"/>
    </location>
</feature>
<reference evidence="2" key="1">
    <citation type="submission" date="2020-07" db="EMBL/GenBank/DDBJ databases">
        <title>Multicomponent nature underlies the extraordinary mechanical properties of spider dragline silk.</title>
        <authorList>
            <person name="Kono N."/>
            <person name="Nakamura H."/>
            <person name="Mori M."/>
            <person name="Yoshida Y."/>
            <person name="Ohtoshi R."/>
            <person name="Malay A.D."/>
            <person name="Moran D.A.P."/>
            <person name="Tomita M."/>
            <person name="Numata K."/>
            <person name="Arakawa K."/>
        </authorList>
    </citation>
    <scope>NUCLEOTIDE SEQUENCE</scope>
</reference>
<feature type="compositionally biased region" description="Basic and acidic residues" evidence="1">
    <location>
        <begin position="40"/>
        <end position="57"/>
    </location>
</feature>
<name>A0A8X6L0E8_TRICU</name>
<dbReference type="AlphaFoldDB" id="A0A8X6L0E8"/>
<protein>
    <submittedName>
        <fullName evidence="2">Uncharacterized protein</fullName>
    </submittedName>
</protein>
<feature type="compositionally biased region" description="Polar residues" evidence="1">
    <location>
        <begin position="9"/>
        <end position="33"/>
    </location>
</feature>
<sequence length="101" mass="10715">MHAEVLSSEGDQTAPSDSSVGSENDLSRGSTANVPPGARQIRDNYENEKRPQIRRENPPNLSISVSGGKENNSDSPSSGERKGKSPAPNPCVERRNSGNVA</sequence>
<proteinExistence type="predicted"/>
<organism evidence="2 3">
    <name type="scientific">Trichonephila clavata</name>
    <name type="common">Joro spider</name>
    <name type="synonym">Nephila clavata</name>
    <dbReference type="NCBI Taxonomy" id="2740835"/>
    <lineage>
        <taxon>Eukaryota</taxon>
        <taxon>Metazoa</taxon>
        <taxon>Ecdysozoa</taxon>
        <taxon>Arthropoda</taxon>
        <taxon>Chelicerata</taxon>
        <taxon>Arachnida</taxon>
        <taxon>Araneae</taxon>
        <taxon>Araneomorphae</taxon>
        <taxon>Entelegynae</taxon>
        <taxon>Araneoidea</taxon>
        <taxon>Nephilidae</taxon>
        <taxon>Trichonephila</taxon>
    </lineage>
</organism>
<evidence type="ECO:0000313" key="2">
    <source>
        <dbReference type="EMBL" id="GFQ90886.1"/>
    </source>
</evidence>
<feature type="compositionally biased region" description="Polar residues" evidence="1">
    <location>
        <begin position="59"/>
        <end position="78"/>
    </location>
</feature>
<keyword evidence="3" id="KW-1185">Reference proteome</keyword>
<feature type="region of interest" description="Disordered" evidence="1">
    <location>
        <begin position="1"/>
        <end position="101"/>
    </location>
</feature>
<dbReference type="EMBL" id="BMAO01003889">
    <property type="protein sequence ID" value="GFQ90886.1"/>
    <property type="molecule type" value="Genomic_DNA"/>
</dbReference>
<accession>A0A8X6L0E8</accession>
<evidence type="ECO:0000313" key="3">
    <source>
        <dbReference type="Proteomes" id="UP000887116"/>
    </source>
</evidence>
<dbReference type="OrthoDB" id="7482335at2759"/>